<dbReference type="SUPFAM" id="SSF46955">
    <property type="entry name" value="Putative DNA-binding domain"/>
    <property type="match status" value="1"/>
</dbReference>
<feature type="domain" description="Helix-turn-helix" evidence="1">
    <location>
        <begin position="65"/>
        <end position="109"/>
    </location>
</feature>
<organism evidence="2 3">
    <name type="scientific">Sphingobacterium chuzhouense</name>
    <dbReference type="NCBI Taxonomy" id="1742264"/>
    <lineage>
        <taxon>Bacteria</taxon>
        <taxon>Pseudomonadati</taxon>
        <taxon>Bacteroidota</taxon>
        <taxon>Sphingobacteriia</taxon>
        <taxon>Sphingobacteriales</taxon>
        <taxon>Sphingobacteriaceae</taxon>
        <taxon>Sphingobacterium</taxon>
    </lineage>
</organism>
<proteinExistence type="predicted"/>
<evidence type="ECO:0000313" key="2">
    <source>
        <dbReference type="EMBL" id="MBD1421233.1"/>
    </source>
</evidence>
<dbReference type="InterPro" id="IPR041657">
    <property type="entry name" value="HTH_17"/>
</dbReference>
<name>A0ABR7XQ14_9SPHI</name>
<evidence type="ECO:0000313" key="3">
    <source>
        <dbReference type="Proteomes" id="UP000651112"/>
    </source>
</evidence>
<keyword evidence="3" id="KW-1185">Reference proteome</keyword>
<sequence>MKRTLMAICRYLIRIIRLLHELKFQLYHREAETMRILSALRKEYADLKHYLSDQTAVETVYRDAEYAMEFIGISESTLARHQRKGDLAVAKMDKGKRYFRQQDLERFKKEYWNLPD</sequence>
<dbReference type="EMBL" id="JACNYL010000002">
    <property type="protein sequence ID" value="MBD1421233.1"/>
    <property type="molecule type" value="Genomic_DNA"/>
</dbReference>
<protein>
    <submittedName>
        <fullName evidence="2">Helix-turn-helix domain-containing protein</fullName>
    </submittedName>
</protein>
<comment type="caution">
    <text evidence="2">The sequence shown here is derived from an EMBL/GenBank/DDBJ whole genome shotgun (WGS) entry which is preliminary data.</text>
</comment>
<gene>
    <name evidence="2" type="ORF">H8B21_06570</name>
</gene>
<evidence type="ECO:0000259" key="1">
    <source>
        <dbReference type="Pfam" id="PF12728"/>
    </source>
</evidence>
<dbReference type="InterPro" id="IPR009061">
    <property type="entry name" value="DNA-bd_dom_put_sf"/>
</dbReference>
<reference evidence="2 3" key="1">
    <citation type="submission" date="2020-08" db="EMBL/GenBank/DDBJ databases">
        <title>Sphingobacterium sp. DN00404 isolated from aquaculture water.</title>
        <authorList>
            <person name="Zhang M."/>
        </authorList>
    </citation>
    <scope>NUCLEOTIDE SEQUENCE [LARGE SCALE GENOMIC DNA]</scope>
    <source>
        <strain evidence="2 3">KCTC 42746</strain>
    </source>
</reference>
<dbReference type="Gene3D" id="1.10.1660.10">
    <property type="match status" value="1"/>
</dbReference>
<dbReference type="Proteomes" id="UP000651112">
    <property type="component" value="Unassembled WGS sequence"/>
</dbReference>
<accession>A0ABR7XQ14</accession>
<dbReference type="Pfam" id="PF12728">
    <property type="entry name" value="HTH_17"/>
    <property type="match status" value="1"/>
</dbReference>
<dbReference type="RefSeq" id="WP_190313019.1">
    <property type="nucleotide sequence ID" value="NZ_JACNYL010000002.1"/>
</dbReference>